<gene>
    <name evidence="3" type="ORF">DGAL_LOCUS17477</name>
</gene>
<feature type="region of interest" description="Disordered" evidence="1">
    <location>
        <begin position="877"/>
        <end position="909"/>
    </location>
</feature>
<dbReference type="PANTHER" id="PTHR19964:SF97">
    <property type="entry name" value="PDZ DOMAIN-CONTAINING PROTEIN"/>
    <property type="match status" value="1"/>
</dbReference>
<dbReference type="Pfam" id="PF00595">
    <property type="entry name" value="PDZ"/>
    <property type="match status" value="2"/>
</dbReference>
<feature type="region of interest" description="Disordered" evidence="1">
    <location>
        <begin position="147"/>
        <end position="174"/>
    </location>
</feature>
<sequence>MAKQPRGSMGQHTPPPSLETYNGAGPISCCCCCCRSCDGWADCTTTSTTVVPINNNPVKPPGGTLVHPTTTTTVQFTMRWFRKGTEDNAPRLISLSPLRQLDSAAAADAEVASVGRWSSYHNQHRNDDHQDTSSTLDLPISSGHIIQHRRSRSALSDNLSADRSSSYADPQHHLPCTLKRKPAVRRRSGGKGSCGWRASMSSASSSSRCLSSAALAFPPAVPKVPVAAAHRNFTTTEGSFVRPQPTPRVRYANRVPLQYDEANDEEQENEEWIRLYGLCATDGGTVSAATGRRLSPIRAFGQNHRRTASLDNIIDGCHDSSSTPTMTSSRRNRLRAQPADYQPAVVAHNRSRPPCWSPQRYMSINKGSMPSPKSSIDEKLLALKPLDDGSPTSSGMFKTKLKSISDKYLKNPVAGIVTNGKDTLTGSLLNRIRNRQHNQPMKDGGEEPDKANRSSFRSFSCSTLPSLDDFHRKRLLAASVSAGAAVNSSSELQDEMDSPGSPIVLRGELGDSDSGIVPEWSDSSSISESSYIRHYQPCQLLSSWRKPQPKVRRSLSPIFQYRALNTQANHSVDQVDSSVVTVSSPGILSSSGAYETLWPNEESEPPVPEHHSILSSADSTAAANGSVEDSTDESHLAPVRTSSPSPVEDEEETSSDCDDEDRHVVHTTRIHIEYPPPPLPPAPEHLSLPAKKVDHSPHYLTASLDRRAVARGKSSLASKRDNNGATSVHLIKIERDTDNLKAELGIFIAKKKLTRGSIGYLVAHIVPGGLVDRDGRLQLDDEIVNVNGRRLRNLSMVQASAVLRLPVPVVEMVVCRGGDLRTKRRSVDDMLQENAATIILVNGDSTSSVHSRPQLEDEPCYENVILPPDGDAMAHRLHLQQQQQKTPPQHLDDSGVEISESGSCSSGSHLEADGLLDLAPSTNGSSGGGSFRCSAAQVRKALNSSSDNVEPSVNNNNCGDSSVSPSTSSQSYSVNIGSGGDLAVSSASTAAATGASSQLSVKGTKKGSDFCTLPRRPRTQISHSFYTIVYEKGPGKKSLGFTIVGGIDSPKGPMSFFFVKTIFPNGQAADDGRLIEGDEILAINGTGLEGLRHAQAIGFFKAIKTGNVALQICRRLRRNQISPDKSRSCNDLLQDTGDNDS</sequence>
<evidence type="ECO:0000256" key="1">
    <source>
        <dbReference type="SAM" id="MobiDB-lite"/>
    </source>
</evidence>
<dbReference type="CDD" id="cd06759">
    <property type="entry name" value="PDZ3_PDZD2-PDZ1_hPro-IL-16-like"/>
    <property type="match status" value="1"/>
</dbReference>
<organism evidence="3 4">
    <name type="scientific">Daphnia galeata</name>
    <dbReference type="NCBI Taxonomy" id="27404"/>
    <lineage>
        <taxon>Eukaryota</taxon>
        <taxon>Metazoa</taxon>
        <taxon>Ecdysozoa</taxon>
        <taxon>Arthropoda</taxon>
        <taxon>Crustacea</taxon>
        <taxon>Branchiopoda</taxon>
        <taxon>Diplostraca</taxon>
        <taxon>Cladocera</taxon>
        <taxon>Anomopoda</taxon>
        <taxon>Daphniidae</taxon>
        <taxon>Daphnia</taxon>
    </lineage>
</organism>
<comment type="caution">
    <text evidence="3">The sequence shown here is derived from an EMBL/GenBank/DDBJ whole genome shotgun (WGS) entry which is preliminary data.</text>
</comment>
<dbReference type="SMART" id="SM00228">
    <property type="entry name" value="PDZ"/>
    <property type="match status" value="2"/>
</dbReference>
<feature type="compositionally biased region" description="Acidic residues" evidence="1">
    <location>
        <begin position="647"/>
        <end position="659"/>
    </location>
</feature>
<dbReference type="SUPFAM" id="SSF50156">
    <property type="entry name" value="PDZ domain-like"/>
    <property type="match status" value="2"/>
</dbReference>
<dbReference type="PANTHER" id="PTHR19964">
    <property type="entry name" value="MULTIPLE PDZ DOMAIN PROTEIN"/>
    <property type="match status" value="1"/>
</dbReference>
<dbReference type="InterPro" id="IPR001478">
    <property type="entry name" value="PDZ"/>
</dbReference>
<dbReference type="OrthoDB" id="6022711at2759"/>
<dbReference type="EMBL" id="CAKKLH010000342">
    <property type="protein sequence ID" value="CAH0113580.1"/>
    <property type="molecule type" value="Genomic_DNA"/>
</dbReference>
<evidence type="ECO:0000313" key="3">
    <source>
        <dbReference type="EMBL" id="CAH0113580.1"/>
    </source>
</evidence>
<feature type="region of interest" description="Disordered" evidence="1">
    <location>
        <begin position="433"/>
        <end position="457"/>
    </location>
</feature>
<name>A0A8J2WVT9_9CRUS</name>
<dbReference type="InterPro" id="IPR036034">
    <property type="entry name" value="PDZ_sf"/>
</dbReference>
<feature type="region of interest" description="Disordered" evidence="1">
    <location>
        <begin position="942"/>
        <end position="972"/>
    </location>
</feature>
<feature type="compositionally biased region" description="Low complexity" evidence="1">
    <location>
        <begin position="961"/>
        <end position="972"/>
    </location>
</feature>
<dbReference type="AlphaFoldDB" id="A0A8J2WVT9"/>
<feature type="compositionally biased region" description="Low complexity" evidence="1">
    <location>
        <begin position="896"/>
        <end position="909"/>
    </location>
</feature>
<feature type="compositionally biased region" description="Basic and acidic residues" evidence="1">
    <location>
        <begin position="443"/>
        <end position="452"/>
    </location>
</feature>
<keyword evidence="4" id="KW-1185">Reference proteome</keyword>
<dbReference type="Proteomes" id="UP000789390">
    <property type="component" value="Unassembled WGS sequence"/>
</dbReference>
<dbReference type="PROSITE" id="PS50106">
    <property type="entry name" value="PDZ"/>
    <property type="match status" value="2"/>
</dbReference>
<evidence type="ECO:0000313" key="4">
    <source>
        <dbReference type="Proteomes" id="UP000789390"/>
    </source>
</evidence>
<feature type="compositionally biased region" description="Polar residues" evidence="1">
    <location>
        <begin position="613"/>
        <end position="623"/>
    </location>
</feature>
<feature type="domain" description="PDZ" evidence="2">
    <location>
        <begin position="730"/>
        <end position="818"/>
    </location>
</feature>
<dbReference type="InterPro" id="IPR051342">
    <property type="entry name" value="PDZ_scaffold"/>
</dbReference>
<protein>
    <recommendedName>
        <fullName evidence="2">PDZ domain-containing protein</fullName>
    </recommendedName>
</protein>
<accession>A0A8J2WVT9</accession>
<feature type="compositionally biased region" description="Polar residues" evidence="1">
    <location>
        <begin position="942"/>
        <end position="960"/>
    </location>
</feature>
<reference evidence="3" key="1">
    <citation type="submission" date="2021-11" db="EMBL/GenBank/DDBJ databases">
        <authorList>
            <person name="Schell T."/>
        </authorList>
    </citation>
    <scope>NUCLEOTIDE SEQUENCE</scope>
    <source>
        <strain evidence="3">M5</strain>
    </source>
</reference>
<evidence type="ECO:0000259" key="2">
    <source>
        <dbReference type="PROSITE" id="PS50106"/>
    </source>
</evidence>
<feature type="compositionally biased region" description="Polar residues" evidence="1">
    <location>
        <begin position="153"/>
        <end position="168"/>
    </location>
</feature>
<feature type="region of interest" description="Disordered" evidence="1">
    <location>
        <begin position="597"/>
        <end position="662"/>
    </location>
</feature>
<dbReference type="Gene3D" id="2.30.42.10">
    <property type="match status" value="2"/>
</dbReference>
<proteinExistence type="predicted"/>
<feature type="domain" description="PDZ" evidence="2">
    <location>
        <begin position="1027"/>
        <end position="1101"/>
    </location>
</feature>